<dbReference type="InterPro" id="IPR008928">
    <property type="entry name" value="6-hairpin_glycosidase_sf"/>
</dbReference>
<dbReference type="PANTHER" id="PTHR41814:SF1">
    <property type="entry name" value="CELLULASE"/>
    <property type="match status" value="1"/>
</dbReference>
<name>A0AAV5GUJ5_9BASI</name>
<dbReference type="PANTHER" id="PTHR41814">
    <property type="entry name" value="EXPRESSED PROTEIN"/>
    <property type="match status" value="1"/>
</dbReference>
<keyword evidence="4" id="KW-1185">Reference proteome</keyword>
<evidence type="ECO:0000313" key="4">
    <source>
        <dbReference type="Proteomes" id="UP001342314"/>
    </source>
</evidence>
<dbReference type="Gene3D" id="1.50.10.10">
    <property type="match status" value="1"/>
</dbReference>
<dbReference type="GO" id="GO:0005975">
    <property type="term" value="P:carbohydrate metabolic process"/>
    <property type="evidence" value="ECO:0007669"/>
    <property type="project" value="InterPro"/>
</dbReference>
<dbReference type="AlphaFoldDB" id="A0AAV5GUJ5"/>
<reference evidence="3 4" key="1">
    <citation type="submission" date="2021-12" db="EMBL/GenBank/DDBJ databases">
        <title>High titer production of polyol ester of fatty acids by Rhodotorula paludigena BS15 towards product separation-free biomass refinery.</title>
        <authorList>
            <person name="Mano J."/>
            <person name="Ono H."/>
            <person name="Tanaka T."/>
            <person name="Naito K."/>
            <person name="Sushida H."/>
            <person name="Ike M."/>
            <person name="Tokuyasu K."/>
            <person name="Kitaoka M."/>
        </authorList>
    </citation>
    <scope>NUCLEOTIDE SEQUENCE [LARGE SCALE GENOMIC DNA]</scope>
    <source>
        <strain evidence="3 4">BS15</strain>
    </source>
</reference>
<dbReference type="Pfam" id="PF07470">
    <property type="entry name" value="Glyco_hydro_88"/>
    <property type="match status" value="1"/>
</dbReference>
<evidence type="ECO:0000256" key="2">
    <source>
        <dbReference type="SAM" id="SignalP"/>
    </source>
</evidence>
<keyword evidence="1" id="KW-0378">Hydrolase</keyword>
<comment type="caution">
    <text evidence="3">The sequence shown here is derived from an EMBL/GenBank/DDBJ whole genome shotgun (WGS) entry which is preliminary data.</text>
</comment>
<dbReference type="SUPFAM" id="SSF48208">
    <property type="entry name" value="Six-hairpin glycosidases"/>
    <property type="match status" value="1"/>
</dbReference>
<sequence>MLVALACVVAVLAQPLLASPTSLRLSKRDDQPGLQSSSALVERQVQGIEALLNRTALLSWETGAHLEALVEFHSPSLSPFSSESDWSELTPRDAAFLPPGLLSRVGQIMGNASESGGPQLMQDGSAADPASVGPFVVLANFTLDNDGSELVQGVGRGEIEAAVQRQVDVLLQGTPKTADGAISHRTEDVELWSDFVYMVPPFFAYLGALTQNRTLLQAAYDQCRLYREHLRVSSGDEAGLWRHIDNRFEGGGDMRDDGLWATGNGWAAQGMLRVLASFANQDDDDLQNAFESQARDLGDWVKEIVERTWEMPRRSGLLYNYLNDTSSFADASGSAILASATYRLAYVAREFDGLSSSAPSSSSLSAAERMYRTLITSDGRHLSNPQGVLRPVVDPMSFDLQLDNVRADGSGSVSPEGEAFVLLLESARRDYLANGGDVPDVSADSGADRAGAASSLVGVLAAVAVLLFA</sequence>
<dbReference type="GO" id="GO:0016787">
    <property type="term" value="F:hydrolase activity"/>
    <property type="evidence" value="ECO:0007669"/>
    <property type="project" value="UniProtKB-KW"/>
</dbReference>
<gene>
    <name evidence="3" type="ORF">Rhopal_006072-T1</name>
</gene>
<dbReference type="Proteomes" id="UP001342314">
    <property type="component" value="Unassembled WGS sequence"/>
</dbReference>
<keyword evidence="2" id="KW-0732">Signal</keyword>
<organism evidence="3 4">
    <name type="scientific">Rhodotorula paludigena</name>
    <dbReference type="NCBI Taxonomy" id="86838"/>
    <lineage>
        <taxon>Eukaryota</taxon>
        <taxon>Fungi</taxon>
        <taxon>Dikarya</taxon>
        <taxon>Basidiomycota</taxon>
        <taxon>Pucciniomycotina</taxon>
        <taxon>Microbotryomycetes</taxon>
        <taxon>Sporidiobolales</taxon>
        <taxon>Sporidiobolaceae</taxon>
        <taxon>Rhodotorula</taxon>
    </lineage>
</organism>
<dbReference type="InterPro" id="IPR010905">
    <property type="entry name" value="Glyco_hydro_88"/>
</dbReference>
<feature type="chain" id="PRO_5043316001" description="Six-hairpin glycosidase-like protein" evidence="2">
    <location>
        <begin position="19"/>
        <end position="469"/>
    </location>
</feature>
<evidence type="ECO:0008006" key="5">
    <source>
        <dbReference type="Google" id="ProtNLM"/>
    </source>
</evidence>
<accession>A0AAV5GUJ5</accession>
<dbReference type="EMBL" id="BQKY01000013">
    <property type="protein sequence ID" value="GJN93027.1"/>
    <property type="molecule type" value="Genomic_DNA"/>
</dbReference>
<protein>
    <recommendedName>
        <fullName evidence="5">Six-hairpin glycosidase-like protein</fullName>
    </recommendedName>
</protein>
<feature type="signal peptide" evidence="2">
    <location>
        <begin position="1"/>
        <end position="18"/>
    </location>
</feature>
<evidence type="ECO:0000256" key="1">
    <source>
        <dbReference type="ARBA" id="ARBA00022801"/>
    </source>
</evidence>
<proteinExistence type="predicted"/>
<dbReference type="InterPro" id="IPR012341">
    <property type="entry name" value="6hp_glycosidase-like_sf"/>
</dbReference>
<evidence type="ECO:0000313" key="3">
    <source>
        <dbReference type="EMBL" id="GJN93027.1"/>
    </source>
</evidence>